<evidence type="ECO:0008006" key="3">
    <source>
        <dbReference type="Google" id="ProtNLM"/>
    </source>
</evidence>
<dbReference type="AlphaFoldDB" id="A0A8S3QQJ1"/>
<evidence type="ECO:0000313" key="2">
    <source>
        <dbReference type="Proteomes" id="UP000683360"/>
    </source>
</evidence>
<dbReference type="Proteomes" id="UP000683360">
    <property type="component" value="Unassembled WGS sequence"/>
</dbReference>
<reference evidence="1" key="1">
    <citation type="submission" date="2021-03" db="EMBL/GenBank/DDBJ databases">
        <authorList>
            <person name="Bekaert M."/>
        </authorList>
    </citation>
    <scope>NUCLEOTIDE SEQUENCE</scope>
</reference>
<gene>
    <name evidence="1" type="ORF">MEDL_11748</name>
</gene>
<proteinExistence type="predicted"/>
<dbReference type="Gene3D" id="3.60.10.10">
    <property type="entry name" value="Endonuclease/exonuclease/phosphatase"/>
    <property type="match status" value="1"/>
</dbReference>
<dbReference type="SUPFAM" id="SSF56219">
    <property type="entry name" value="DNase I-like"/>
    <property type="match status" value="1"/>
</dbReference>
<protein>
    <recommendedName>
        <fullName evidence="3">Endonuclease/exonuclease/phosphatase domain-containing protein</fullName>
    </recommendedName>
</protein>
<evidence type="ECO:0000313" key="1">
    <source>
        <dbReference type="EMBL" id="CAG2196905.1"/>
    </source>
</evidence>
<name>A0A8S3QQJ1_MYTED</name>
<sequence length="562" mass="65356">MENHTRCSDTNDPIDSFKLPKGKAGVSILWPNAWTNSIKKLKDGNERVIAILITASQELCIINAYMPTYNTDSQFEYTECLDIIYDIIQKYQETHKVILCGDLNGTLLSTRSNKHDKMLKNFVAEMGLSTGQDICEKHTFFHHAWSSSSQIDYILVQDKKLVLNYTIDEKSSINLSAHTSVRVITTIDIPAKVKSANKNRKAKYKLQWDQMDTNQYNRLIQQDITAIVDENNINTQVDILTNSLVRAGNITIPTKLLQLKGPKWKASPEVQILIKSCRNIYKQWQEAGKQKEHPLATTLKLEKRKLRSKVRMEQAVSRQSLYQQIMDNPNTQLFYRLINRNRSSQQTSTNCLKINRELNFIPEDQRRSFASYYEDLSVPKEELFDNNYLNLCKIRQQLYEQAMDQNNLEIGKTAHVWKLKNQPRIEIRKSIVKSRMMTGTYILQSDKHKFTHFSTEATCQLCHTESEDIVHMITTCPVLSTIREKYFIDIKKVILDSCGPAKWNTYCNNKMEITRLILDWSNFKESLSIGMELAEKLEQKARNLLFQLHIKRIEILDARNIK</sequence>
<keyword evidence="2" id="KW-1185">Reference proteome</keyword>
<dbReference type="InterPro" id="IPR036691">
    <property type="entry name" value="Endo/exonu/phosph_ase_sf"/>
</dbReference>
<accession>A0A8S3QQJ1</accession>
<organism evidence="1 2">
    <name type="scientific">Mytilus edulis</name>
    <name type="common">Blue mussel</name>
    <dbReference type="NCBI Taxonomy" id="6550"/>
    <lineage>
        <taxon>Eukaryota</taxon>
        <taxon>Metazoa</taxon>
        <taxon>Spiralia</taxon>
        <taxon>Lophotrochozoa</taxon>
        <taxon>Mollusca</taxon>
        <taxon>Bivalvia</taxon>
        <taxon>Autobranchia</taxon>
        <taxon>Pteriomorphia</taxon>
        <taxon>Mytilida</taxon>
        <taxon>Mytiloidea</taxon>
        <taxon>Mytilidae</taxon>
        <taxon>Mytilinae</taxon>
        <taxon>Mytilus</taxon>
    </lineage>
</organism>
<dbReference type="EMBL" id="CAJPWZ010000581">
    <property type="protein sequence ID" value="CAG2196905.1"/>
    <property type="molecule type" value="Genomic_DNA"/>
</dbReference>
<dbReference type="OrthoDB" id="6086353at2759"/>
<comment type="caution">
    <text evidence="1">The sequence shown here is derived from an EMBL/GenBank/DDBJ whole genome shotgun (WGS) entry which is preliminary data.</text>
</comment>